<gene>
    <name evidence="1" type="ORF">NPIL_231691</name>
</gene>
<evidence type="ECO:0008006" key="3">
    <source>
        <dbReference type="Google" id="ProtNLM"/>
    </source>
</evidence>
<protein>
    <recommendedName>
        <fullName evidence="3">WAP domain-containing protein</fullName>
    </recommendedName>
</protein>
<proteinExistence type="predicted"/>
<evidence type="ECO:0000313" key="1">
    <source>
        <dbReference type="EMBL" id="GFS81832.1"/>
    </source>
</evidence>
<keyword evidence="2" id="KW-1185">Reference proteome</keyword>
<dbReference type="EMBL" id="BMAW01003082">
    <property type="protein sequence ID" value="GFS81832.1"/>
    <property type="molecule type" value="Genomic_DNA"/>
</dbReference>
<dbReference type="AlphaFoldDB" id="A0A8X6T8J7"/>
<sequence>MTIKEIICNNTANFEKNVCPALRIGNCTSWEVECCSSKDCVHQEACCRTGCKFGCMKIVPGDDSRVNPDINMDKFLCDKYKAASPKPEITTFSIE</sequence>
<reference evidence="1" key="1">
    <citation type="submission" date="2020-08" db="EMBL/GenBank/DDBJ databases">
        <title>Multicomponent nature underlies the extraordinary mechanical properties of spider dragline silk.</title>
        <authorList>
            <person name="Kono N."/>
            <person name="Nakamura H."/>
            <person name="Mori M."/>
            <person name="Yoshida Y."/>
            <person name="Ohtoshi R."/>
            <person name="Malay A.D."/>
            <person name="Moran D.A.P."/>
            <person name="Tomita M."/>
            <person name="Numata K."/>
            <person name="Arakawa K."/>
        </authorList>
    </citation>
    <scope>NUCLEOTIDE SEQUENCE</scope>
</reference>
<comment type="caution">
    <text evidence="1">The sequence shown here is derived from an EMBL/GenBank/DDBJ whole genome shotgun (WGS) entry which is preliminary data.</text>
</comment>
<dbReference type="Proteomes" id="UP000887013">
    <property type="component" value="Unassembled WGS sequence"/>
</dbReference>
<name>A0A8X6T8J7_NEPPI</name>
<evidence type="ECO:0000313" key="2">
    <source>
        <dbReference type="Proteomes" id="UP000887013"/>
    </source>
</evidence>
<organism evidence="1 2">
    <name type="scientific">Nephila pilipes</name>
    <name type="common">Giant wood spider</name>
    <name type="synonym">Nephila maculata</name>
    <dbReference type="NCBI Taxonomy" id="299642"/>
    <lineage>
        <taxon>Eukaryota</taxon>
        <taxon>Metazoa</taxon>
        <taxon>Ecdysozoa</taxon>
        <taxon>Arthropoda</taxon>
        <taxon>Chelicerata</taxon>
        <taxon>Arachnida</taxon>
        <taxon>Araneae</taxon>
        <taxon>Araneomorphae</taxon>
        <taxon>Entelegynae</taxon>
        <taxon>Araneoidea</taxon>
        <taxon>Nephilidae</taxon>
        <taxon>Nephila</taxon>
    </lineage>
</organism>
<accession>A0A8X6T8J7</accession>